<dbReference type="OrthoDB" id="408631at2759"/>
<accession>A0A9P8RJE9</accession>
<reference evidence="6" key="1">
    <citation type="journal article" date="2021" name="Nat. Commun.">
        <title>Genetic determinants of endophytism in the Arabidopsis root mycobiome.</title>
        <authorList>
            <person name="Mesny F."/>
            <person name="Miyauchi S."/>
            <person name="Thiergart T."/>
            <person name="Pickel B."/>
            <person name="Atanasova L."/>
            <person name="Karlsson M."/>
            <person name="Huettel B."/>
            <person name="Barry K.W."/>
            <person name="Haridas S."/>
            <person name="Chen C."/>
            <person name="Bauer D."/>
            <person name="Andreopoulos W."/>
            <person name="Pangilinan J."/>
            <person name="LaButti K."/>
            <person name="Riley R."/>
            <person name="Lipzen A."/>
            <person name="Clum A."/>
            <person name="Drula E."/>
            <person name="Henrissat B."/>
            <person name="Kohler A."/>
            <person name="Grigoriev I.V."/>
            <person name="Martin F.M."/>
            <person name="Hacquard S."/>
        </authorList>
    </citation>
    <scope>NUCLEOTIDE SEQUENCE</scope>
    <source>
        <strain evidence="6">MPI-SDFR-AT-0073</strain>
    </source>
</reference>
<dbReference type="RefSeq" id="XP_045950790.1">
    <property type="nucleotide sequence ID" value="XM_046108699.1"/>
</dbReference>
<gene>
    <name evidence="6" type="ORF">BKA67DRAFT_671618</name>
</gene>
<dbReference type="InterPro" id="IPR050309">
    <property type="entry name" value="Type-B_Carboxylest/Lipase"/>
</dbReference>
<keyword evidence="2 3" id="KW-0378">Hydrolase</keyword>
<dbReference type="InterPro" id="IPR002018">
    <property type="entry name" value="CarbesteraseB"/>
</dbReference>
<dbReference type="SUPFAM" id="SSF53474">
    <property type="entry name" value="alpha/beta-Hydrolases"/>
    <property type="match status" value="1"/>
</dbReference>
<dbReference type="GO" id="GO:0016787">
    <property type="term" value="F:hydrolase activity"/>
    <property type="evidence" value="ECO:0007669"/>
    <property type="project" value="UniProtKB-KW"/>
</dbReference>
<evidence type="ECO:0000313" key="7">
    <source>
        <dbReference type="Proteomes" id="UP000758603"/>
    </source>
</evidence>
<evidence type="ECO:0000256" key="4">
    <source>
        <dbReference type="SAM" id="MobiDB-lite"/>
    </source>
</evidence>
<dbReference type="InterPro" id="IPR029058">
    <property type="entry name" value="AB_hydrolase_fold"/>
</dbReference>
<feature type="compositionally biased region" description="Polar residues" evidence="4">
    <location>
        <begin position="22"/>
        <end position="40"/>
    </location>
</feature>
<dbReference type="AlphaFoldDB" id="A0A9P8RJE9"/>
<sequence length="555" mass="59359">MRCPGPPSSQVAKVQHTHTRSHAGQLSRSSHPCSSSNATGTTTVVLPAGTVIGSVPPVRLETFGSVQATGVGPACPQMTGLNITPLLLDVIILPDVEETLYFGTSLGDETEDCLTISVMRPEGTAAAAKLPVLFWIFGGGFETGSPQAYNGSVLIPQSVGQGKPMILVAVNYRLGDFGFLGGSEVLADGAANLGLLDQRMGLEWVADNVAGFGGDPDAVIIWGESGGSMSVFDQLAIFDGNNTSKGRPLFRGAIMDSGSITPTEPVDSAKAQEIFDTVVEAAGCASVADSGKLECLRGIGYETFLKATNSVSTYLSYSSPAFNYAPRPDGRTLTASPEVLAETGKYATVPIIIGNQENEVRNNICFIPDQHHTKADLIFYLNDVFFHNATSDEVAALVDTYPDNPDSPAGIGASNATYPEFKRLAAILGDWELTFMSRLLLETFPFNVPAWSYQATYANGTPILGTYHSTDVPHLFYETDDVSTAIQALYISFVDSLDPNNYAAGTACGYLTPWPTWQERKQLLELGAQSTRLIYDDARAASFDYIQAHLKTLRL</sequence>
<name>A0A9P8RJE9_9PEZI</name>
<evidence type="ECO:0000259" key="5">
    <source>
        <dbReference type="Pfam" id="PF00135"/>
    </source>
</evidence>
<comment type="caution">
    <text evidence="6">The sequence shown here is derived from an EMBL/GenBank/DDBJ whole genome shotgun (WGS) entry which is preliminary data.</text>
</comment>
<evidence type="ECO:0000313" key="6">
    <source>
        <dbReference type="EMBL" id="KAH6638518.1"/>
    </source>
</evidence>
<dbReference type="Pfam" id="PF00135">
    <property type="entry name" value="COesterase"/>
    <property type="match status" value="1"/>
</dbReference>
<dbReference type="PROSITE" id="PS00122">
    <property type="entry name" value="CARBOXYLESTERASE_B_1"/>
    <property type="match status" value="1"/>
</dbReference>
<feature type="region of interest" description="Disordered" evidence="4">
    <location>
        <begin position="18"/>
        <end position="40"/>
    </location>
</feature>
<organism evidence="6 7">
    <name type="scientific">Truncatella angustata</name>
    <dbReference type="NCBI Taxonomy" id="152316"/>
    <lineage>
        <taxon>Eukaryota</taxon>
        <taxon>Fungi</taxon>
        <taxon>Dikarya</taxon>
        <taxon>Ascomycota</taxon>
        <taxon>Pezizomycotina</taxon>
        <taxon>Sordariomycetes</taxon>
        <taxon>Xylariomycetidae</taxon>
        <taxon>Amphisphaeriales</taxon>
        <taxon>Sporocadaceae</taxon>
        <taxon>Truncatella</taxon>
    </lineage>
</organism>
<dbReference type="Proteomes" id="UP000758603">
    <property type="component" value="Unassembled WGS sequence"/>
</dbReference>
<proteinExistence type="inferred from homology"/>
<dbReference type="InterPro" id="IPR019826">
    <property type="entry name" value="Carboxylesterase_B_AS"/>
</dbReference>
<keyword evidence="7" id="KW-1185">Reference proteome</keyword>
<dbReference type="EMBL" id="JAGPXC010000015">
    <property type="protein sequence ID" value="KAH6638518.1"/>
    <property type="molecule type" value="Genomic_DNA"/>
</dbReference>
<protein>
    <recommendedName>
        <fullName evidence="3">Carboxylic ester hydrolase</fullName>
        <ecNumber evidence="3">3.1.1.-</ecNumber>
    </recommendedName>
</protein>
<dbReference type="EC" id="3.1.1.-" evidence="3"/>
<evidence type="ECO:0000256" key="3">
    <source>
        <dbReference type="RuleBase" id="RU361235"/>
    </source>
</evidence>
<evidence type="ECO:0000256" key="1">
    <source>
        <dbReference type="ARBA" id="ARBA00005964"/>
    </source>
</evidence>
<evidence type="ECO:0000256" key="2">
    <source>
        <dbReference type="ARBA" id="ARBA00022801"/>
    </source>
</evidence>
<dbReference type="Gene3D" id="3.40.50.1820">
    <property type="entry name" value="alpha/beta hydrolase"/>
    <property type="match status" value="1"/>
</dbReference>
<feature type="domain" description="Carboxylesterase type B" evidence="5">
    <location>
        <begin position="64"/>
        <end position="531"/>
    </location>
</feature>
<comment type="similarity">
    <text evidence="1 3">Belongs to the type-B carboxylesterase/lipase family.</text>
</comment>
<dbReference type="GeneID" id="70137590"/>
<dbReference type="PANTHER" id="PTHR11559">
    <property type="entry name" value="CARBOXYLESTERASE"/>
    <property type="match status" value="1"/>
</dbReference>